<dbReference type="EMBL" id="QBMP01000008">
    <property type="protein sequence ID" value="PZO60688.1"/>
    <property type="molecule type" value="Genomic_DNA"/>
</dbReference>
<evidence type="ECO:0000313" key="3">
    <source>
        <dbReference type="Proteomes" id="UP000249794"/>
    </source>
</evidence>
<dbReference type="Pfam" id="PF24393">
    <property type="entry name" value="Pepco"/>
    <property type="match status" value="1"/>
</dbReference>
<feature type="domain" description="Pepco" evidence="1">
    <location>
        <begin position="15"/>
        <end position="130"/>
    </location>
</feature>
<protein>
    <recommendedName>
        <fullName evidence="1">Pepco domain-containing protein</fullName>
    </recommendedName>
</protein>
<evidence type="ECO:0000313" key="2">
    <source>
        <dbReference type="EMBL" id="PZO60688.1"/>
    </source>
</evidence>
<sequence length="132" mass="14148">MTAENIPEDLSENTLWIVAETEVVEETVEIEGRRSGGDVGGGFGPPRRVFEAEKTVKQSRLPIPADQVKAQMQSMVAIINDLFDHASTHTGLQLNEVELSVEINAEGKVSLIGTGGSLGSKGGITLKFARRS</sequence>
<reference evidence="2 3" key="2">
    <citation type="submission" date="2018-06" db="EMBL/GenBank/DDBJ databases">
        <title>Metagenomic assembly of (sub)arctic Cyanobacteria and their associated microbiome from non-axenic cultures.</title>
        <authorList>
            <person name="Baurain D."/>
        </authorList>
    </citation>
    <scope>NUCLEOTIDE SEQUENCE [LARGE SCALE GENOMIC DNA]</scope>
    <source>
        <strain evidence="2">ULC027bin1</strain>
    </source>
</reference>
<evidence type="ECO:0000259" key="1">
    <source>
        <dbReference type="Pfam" id="PF24393"/>
    </source>
</evidence>
<gene>
    <name evidence="2" type="ORF">DCF15_01665</name>
</gene>
<accession>A0A2W5A0G9</accession>
<reference evidence="3" key="1">
    <citation type="submission" date="2018-04" db="EMBL/GenBank/DDBJ databases">
        <authorList>
            <person name="Cornet L."/>
        </authorList>
    </citation>
    <scope>NUCLEOTIDE SEQUENCE [LARGE SCALE GENOMIC DNA]</scope>
</reference>
<comment type="caution">
    <text evidence="2">The sequence shown here is derived from an EMBL/GenBank/DDBJ whole genome shotgun (WGS) entry which is preliminary data.</text>
</comment>
<dbReference type="Proteomes" id="UP000249794">
    <property type="component" value="Unassembled WGS sequence"/>
</dbReference>
<organism evidence="2 3">
    <name type="scientific">Phormidesmis priestleyi</name>
    <dbReference type="NCBI Taxonomy" id="268141"/>
    <lineage>
        <taxon>Bacteria</taxon>
        <taxon>Bacillati</taxon>
        <taxon>Cyanobacteriota</taxon>
        <taxon>Cyanophyceae</taxon>
        <taxon>Leptolyngbyales</taxon>
        <taxon>Leptolyngbyaceae</taxon>
        <taxon>Phormidesmis</taxon>
    </lineage>
</organism>
<dbReference type="AlphaFoldDB" id="A0A2W5A0G9"/>
<proteinExistence type="predicted"/>
<dbReference type="InterPro" id="IPR056947">
    <property type="entry name" value="Pepco_dom"/>
</dbReference>
<name>A0A2W5A0G9_9CYAN</name>